<feature type="compositionally biased region" description="Acidic residues" evidence="2">
    <location>
        <begin position="2028"/>
        <end position="2050"/>
    </location>
</feature>
<feature type="coiled-coil region" evidence="1">
    <location>
        <begin position="1945"/>
        <end position="1979"/>
    </location>
</feature>
<reference evidence="3" key="1">
    <citation type="journal article" date="2020" name="Nature">
        <title>Giant virus diversity and host interactions through global metagenomics.</title>
        <authorList>
            <person name="Schulz F."/>
            <person name="Roux S."/>
            <person name="Paez-Espino D."/>
            <person name="Jungbluth S."/>
            <person name="Walsh D.A."/>
            <person name="Denef V.J."/>
            <person name="McMahon K.D."/>
            <person name="Konstantinidis K.T."/>
            <person name="Eloe-Fadrosh E.A."/>
            <person name="Kyrpides N.C."/>
            <person name="Woyke T."/>
        </authorList>
    </citation>
    <scope>NUCLEOTIDE SEQUENCE</scope>
    <source>
        <strain evidence="3">GVMAG-M-3300023184-105</strain>
    </source>
</reference>
<organism evidence="3">
    <name type="scientific">viral metagenome</name>
    <dbReference type="NCBI Taxonomy" id="1070528"/>
    <lineage>
        <taxon>unclassified sequences</taxon>
        <taxon>metagenomes</taxon>
        <taxon>organismal metagenomes</taxon>
    </lineage>
</organism>
<feature type="region of interest" description="Disordered" evidence="2">
    <location>
        <begin position="561"/>
        <end position="590"/>
    </location>
</feature>
<proteinExistence type="predicted"/>
<accession>A0A6C0HHB1</accession>
<evidence type="ECO:0000256" key="1">
    <source>
        <dbReference type="SAM" id="Coils"/>
    </source>
</evidence>
<feature type="compositionally biased region" description="Low complexity" evidence="2">
    <location>
        <begin position="1878"/>
        <end position="1890"/>
    </location>
</feature>
<evidence type="ECO:0000313" key="3">
    <source>
        <dbReference type="EMBL" id="QHT80018.1"/>
    </source>
</evidence>
<protein>
    <submittedName>
        <fullName evidence="3">Uncharacterized protein</fullName>
    </submittedName>
</protein>
<feature type="compositionally biased region" description="Low complexity" evidence="2">
    <location>
        <begin position="2056"/>
        <end position="2067"/>
    </location>
</feature>
<feature type="compositionally biased region" description="Basic and acidic residues" evidence="2">
    <location>
        <begin position="561"/>
        <end position="583"/>
    </location>
</feature>
<keyword evidence="1" id="KW-0175">Coiled coil</keyword>
<feature type="region of interest" description="Disordered" evidence="2">
    <location>
        <begin position="1870"/>
        <end position="1890"/>
    </location>
</feature>
<dbReference type="EMBL" id="MN739958">
    <property type="protein sequence ID" value="QHT80018.1"/>
    <property type="molecule type" value="Genomic_DNA"/>
</dbReference>
<sequence>MKTEINEIHNYTDREIPLKRGGGISLELGDIIRIEAPTNDEFNEQTFYVIYIDTDIPENVSVSIVNIANFDKKELRIIDGRYLSDESITNIALLARNPESGYARQHGLLPDTWIDVRFGGEFPAVITGQITNLEDDMIEITTYPAISVIYIDFGYRGIPPELPIEEIVIREKPASVSQDSHVSYGYDLEEGEVSEEATIEYTDDGEAIITIPPTAQPNKKIDDTLQELYLEGDDIFGEELGEVVLEVEVPESQKRYGIEAQTDALIDGFLSDIPQHKRTKRVMDNVHRLVERFKELRSLYSVFDDNGNVKDIRTLGKLHNPLHNELLNLEVQVPWLMPVVDNLKYVYSDESVDNVDSPDILNATVSDILHEQQAIQKTFSDREIQGDELKYEKMLKDMNAVMAVNSDNIQTRNRALVSKKVNQSMDCIVDNIGDYDSTARHTYVKGEYQDKLKKFAVLRHASTIYRPYKFETENGSKVSILKPVMSGDKANIHGFLMLTKEAVFFSRAGLPGTNMMIKTNLGRTQIEPYRFLNKRTQKEHSYIVDLNDKIAYAPNVKYNDRDKEAANAKNGKKSDKNNEKEAAESESESGHLPQFLDKIISFSVSDDIPRTSTTYSETLYNILPDIATCIDYMEKYMKDNLSIANAIKLLEPFHVYPEDVNYSQYNKIRRFIKHKIYDFNDHMKEKSAEYNKLLSNSPSRNMVNILNRLLSDKNQYVDLIVELYLLDKVQIESMSSSELLLYVETLDGYSLFYSLISRALLNLYTPNALLKAFEFPTLEDMSAVDKIRPKDCSRRFLAKKYTSISDLQKDNNKEDVFYDKEMDDTPYHILKKYVKQKGKMTAETFVEFLAENLVQKHDCNTSLSKELAKTLIAGSKKVVDGEYAALEIPIEIPEGKKLNDLTNAELMGLGFDGRLYSKNNYYVRKNSNWVRDDSISDEAFLDTQSLFCNIDAKCYKNNVSKQCDTTERAELGVKRSSNERLVSEMNKRMSFTVEELEAELEQTINKQKKSVYRNSVLREMYIYKQNTTALNIANQGGIIEEKVVSPNASVLDMILSLNDFVRQQKDILWFVEEYCRTPLPSEDQSWMYCKETNTKLMPYFLFLLAEEFVNGGDYQYLLDKMCANAELSDDGDYYVDKDTGFPLKKRDFVDEDEYDDAGFKITSHAILEKDLGTIVSEALAKKFRVFDNETDQMAYNVFMAIVNASGVPSENIEEFTLRVSLELIRNPAIILDEEKYKQRAAKQEKETGKTPIAYPIYKNQSIISIVAGVLLVAIQCVIPSIKTRKTFPGCVKSFSGYPLAGGIEDVSGLKYIACLINGIKFDEEPWKSIMKLSAPLIATRIRDALEKHILKRSDVNDLYVKKREYLLIAPDEAVPEEHSIEKWRGFLPPVVEFSVISNLHNVASDFKSHLIETLKRGHKDQFSLLGVATSRISMHTYGIIEQIYNIVKTKSSILTTSGGVPFLENACCNNRNKPTHPMLYFIGENPTIRQYVSIANELSKLTNEIRIATAASILYHEPSTIIVRTEIPTTETEKNIYAAVIHYAKFDREKPVPAGLVNICGEKPAGYRYTWSLDEKIEYLKKHGKRYDQHTLKRLMEYIRMQNLVHIPPGEPFNQVVKLVGFLESMDLNNSEVIPGPLRELMLAAIHAYKPKEVKKDGSVKEIVQLRKYLAKTNEQMLKEIINMNRGSFIKSYGNLSSRELANLQTFMSNIHVWNMDTEDAGYNGIYTVSQFIKNSVEAMSKVYPSIIMNNASYNVVHKHWGLSKFHESDISRILNKYLEGLNKFKGDKTLRLFLRAVQKKTVDIHLLLQHIPMETPISKNDTTYFELFDKKTIYYLHVYCWYSVLYEYMNLASDGDLLNIDIEETKRDRRKQNADLSDPSNSLSSIFSSSSEEVEEAQAELYQVEIRAGEKEDLQKRVCEMMVAFLRIDEHNKKTLDKSYSEIAKRVRRSKDEEKKEITDYLKNMQKDERKVEDLLKQLHQGRWNVGIQKGVFIYDKSAYDNAHTAAVLRFEQDLVLDETLEPVQEDVGVEQLDQEQNAENDEFYDNEANDIAQYGDDYLDGNYYGEDGDDDFAYDD</sequence>
<evidence type="ECO:0000256" key="2">
    <source>
        <dbReference type="SAM" id="MobiDB-lite"/>
    </source>
</evidence>
<feature type="region of interest" description="Disordered" evidence="2">
    <location>
        <begin position="2028"/>
        <end position="2078"/>
    </location>
</feature>
<name>A0A6C0HHB1_9ZZZZ</name>
<feature type="compositionally biased region" description="Acidic residues" evidence="2">
    <location>
        <begin position="2068"/>
        <end position="2078"/>
    </location>
</feature>